<dbReference type="EMBL" id="JMKI01000051">
    <property type="protein sequence ID" value="KEJ91357.1"/>
    <property type="molecule type" value="Genomic_DNA"/>
</dbReference>
<proteinExistence type="predicted"/>
<reference evidence="2 3" key="1">
    <citation type="submission" date="2014-04" db="EMBL/GenBank/DDBJ databases">
        <title>Draft Genome Sequence of Synergistes jonesii.</title>
        <authorList>
            <person name="Coil D.A."/>
            <person name="Eisen J.A."/>
            <person name="Holland-Moritz H.E."/>
        </authorList>
    </citation>
    <scope>NUCLEOTIDE SEQUENCE [LARGE SCALE GENOMIC DNA]</scope>
    <source>
        <strain evidence="2 3">78-1</strain>
    </source>
</reference>
<feature type="compositionally biased region" description="Acidic residues" evidence="1">
    <location>
        <begin position="1"/>
        <end position="11"/>
    </location>
</feature>
<organism evidence="2 3">
    <name type="scientific">Synergistes jonesii</name>
    <dbReference type="NCBI Taxonomy" id="2754"/>
    <lineage>
        <taxon>Bacteria</taxon>
        <taxon>Thermotogati</taxon>
        <taxon>Synergistota</taxon>
        <taxon>Synergistia</taxon>
        <taxon>Synergistales</taxon>
        <taxon>Synergistaceae</taxon>
        <taxon>Synergistes</taxon>
    </lineage>
</organism>
<dbReference type="Proteomes" id="UP000027665">
    <property type="component" value="Unassembled WGS sequence"/>
</dbReference>
<feature type="region of interest" description="Disordered" evidence="1">
    <location>
        <begin position="1"/>
        <end position="20"/>
    </location>
</feature>
<evidence type="ECO:0000256" key="1">
    <source>
        <dbReference type="SAM" id="MobiDB-lite"/>
    </source>
</evidence>
<name>A0A073J0Y7_9BACT</name>
<gene>
    <name evidence="2" type="ORF">EH55_10965</name>
</gene>
<evidence type="ECO:0000313" key="3">
    <source>
        <dbReference type="Proteomes" id="UP000027665"/>
    </source>
</evidence>
<sequence length="133" mass="15089">MSEEINENMNEEGERSQKISELEAKIAELEGQLRALSGGYGEEYDEGDYEDGECRVEEERRLLKKLRSGLLKLHEVLAPLAEKYRNRRGEVAEKAAEKICEHPIAAVAAAFGIGFVAAKLLENKICRSERFYR</sequence>
<comment type="caution">
    <text evidence="2">The sequence shown here is derived from an EMBL/GenBank/DDBJ whole genome shotgun (WGS) entry which is preliminary data.</text>
</comment>
<dbReference type="STRING" id="2754.EH55_10965"/>
<dbReference type="GeneID" id="90984508"/>
<accession>A0A073J0Y7</accession>
<keyword evidence="3" id="KW-1185">Reference proteome</keyword>
<dbReference type="RefSeq" id="WP_037978158.1">
    <property type="nucleotide sequence ID" value="NZ_JMKI01000051.1"/>
</dbReference>
<dbReference type="AlphaFoldDB" id="A0A073J0Y7"/>
<evidence type="ECO:0000313" key="2">
    <source>
        <dbReference type="EMBL" id="KEJ91357.1"/>
    </source>
</evidence>
<protein>
    <recommendedName>
        <fullName evidence="4">DUF883 domain-containing protein</fullName>
    </recommendedName>
</protein>
<evidence type="ECO:0008006" key="4">
    <source>
        <dbReference type="Google" id="ProtNLM"/>
    </source>
</evidence>